<protein>
    <submittedName>
        <fullName evidence="1">Uncharacterized protein</fullName>
    </submittedName>
</protein>
<dbReference type="AlphaFoldDB" id="A0A9D2HJW8"/>
<proteinExistence type="predicted"/>
<reference evidence="1" key="1">
    <citation type="journal article" date="2021" name="PeerJ">
        <title>Extensive microbial diversity within the chicken gut microbiome revealed by metagenomics and culture.</title>
        <authorList>
            <person name="Gilroy R."/>
            <person name="Ravi A."/>
            <person name="Getino M."/>
            <person name="Pursley I."/>
            <person name="Horton D.L."/>
            <person name="Alikhan N.F."/>
            <person name="Baker D."/>
            <person name="Gharbi K."/>
            <person name="Hall N."/>
            <person name="Watson M."/>
            <person name="Adriaenssens E.M."/>
            <person name="Foster-Nyarko E."/>
            <person name="Jarju S."/>
            <person name="Secka A."/>
            <person name="Antonio M."/>
            <person name="Oren A."/>
            <person name="Chaudhuri R.R."/>
            <person name="La Ragione R."/>
            <person name="Hildebrand F."/>
            <person name="Pallen M.J."/>
        </authorList>
    </citation>
    <scope>NUCLEOTIDE SEQUENCE</scope>
    <source>
        <strain evidence="1">CHK178-16964</strain>
    </source>
</reference>
<comment type="caution">
    <text evidence="1">The sequence shown here is derived from an EMBL/GenBank/DDBJ whole genome shotgun (WGS) entry which is preliminary data.</text>
</comment>
<organism evidence="1 2">
    <name type="scientific">Candidatus Lachnoclostridium stercoravium</name>
    <dbReference type="NCBI Taxonomy" id="2838633"/>
    <lineage>
        <taxon>Bacteria</taxon>
        <taxon>Bacillati</taxon>
        <taxon>Bacillota</taxon>
        <taxon>Clostridia</taxon>
        <taxon>Lachnospirales</taxon>
        <taxon>Lachnospiraceae</taxon>
    </lineage>
</organism>
<name>A0A9D2HJW8_9FIRM</name>
<accession>A0A9D2HJW8</accession>
<reference evidence="1" key="2">
    <citation type="submission" date="2021-04" db="EMBL/GenBank/DDBJ databases">
        <authorList>
            <person name="Gilroy R."/>
        </authorList>
    </citation>
    <scope>NUCLEOTIDE SEQUENCE</scope>
    <source>
        <strain evidence="1">CHK178-16964</strain>
    </source>
</reference>
<sequence>MRAAVERHVAAGSDVQAKLAASREGAGAMPIRTIRCPNCVFFLLNVFGQDHYYLQVKCQKCKFSETIDTALFRTMSKRRQKRLQAYCEEIGKALQR</sequence>
<dbReference type="EMBL" id="DWZA01000100">
    <property type="protein sequence ID" value="HJA72192.1"/>
    <property type="molecule type" value="Genomic_DNA"/>
</dbReference>
<dbReference type="Proteomes" id="UP000823900">
    <property type="component" value="Unassembled WGS sequence"/>
</dbReference>
<evidence type="ECO:0000313" key="1">
    <source>
        <dbReference type="EMBL" id="HJA72192.1"/>
    </source>
</evidence>
<gene>
    <name evidence="1" type="ORF">IAA07_11565</name>
</gene>
<evidence type="ECO:0000313" key="2">
    <source>
        <dbReference type="Proteomes" id="UP000823900"/>
    </source>
</evidence>